<name>A0A1X0QE36_9MICR</name>
<proteinExistence type="predicted"/>
<dbReference type="Proteomes" id="UP000192356">
    <property type="component" value="Unassembled WGS sequence"/>
</dbReference>
<protein>
    <submittedName>
        <fullName evidence="1">Uncharacterized protein</fullName>
    </submittedName>
</protein>
<organism evidence="1 2">
    <name type="scientific">Hepatospora eriocheir</name>
    <dbReference type="NCBI Taxonomy" id="1081669"/>
    <lineage>
        <taxon>Eukaryota</taxon>
        <taxon>Fungi</taxon>
        <taxon>Fungi incertae sedis</taxon>
        <taxon>Microsporidia</taxon>
        <taxon>Hepatosporidae</taxon>
        <taxon>Hepatospora</taxon>
    </lineage>
</organism>
<keyword evidence="2" id="KW-1185">Reference proteome</keyword>
<accession>A0A1X0QE36</accession>
<sequence>MFRDYLLATLNLCIIGCEESSYVTSSKSDDILDVDDKSETLEVNQSDLMFIIDDKAKNGFIKGNFMIDWKNLDASLEKGYPLFDCDFELEILEEKYKIENMQNCRIFFNEDGSSKIKFLGNISLKLNDLVETFNVTADLNAELEKDYTITLSGTLKMESLKHEMIEESLDTAKTSESEKLKSIEQMILLLSELPDSINMTEKDLIENNSLLVGFDSLKSFLSFKKEDILPILQSLEEVDVLKLSEYDLELVKNYKENQDDSKDSVAHLFALFNVKSDYIVKSEELEN</sequence>
<evidence type="ECO:0000313" key="2">
    <source>
        <dbReference type="Proteomes" id="UP000192356"/>
    </source>
</evidence>
<dbReference type="VEuPathDB" id="MicrosporidiaDB:HERIO_149"/>
<comment type="caution">
    <text evidence="1">The sequence shown here is derived from an EMBL/GenBank/DDBJ whole genome shotgun (WGS) entry which is preliminary data.</text>
</comment>
<gene>
    <name evidence="1" type="ORF">HERIO_149</name>
</gene>
<dbReference type="AlphaFoldDB" id="A0A1X0QE36"/>
<evidence type="ECO:0000313" key="1">
    <source>
        <dbReference type="EMBL" id="ORD98047.1"/>
    </source>
</evidence>
<reference evidence="1 2" key="1">
    <citation type="journal article" date="2017" name="Environ. Microbiol.">
        <title>Decay of the glycolytic pathway and adaptation to intranuclear parasitism within Enterocytozoonidae microsporidia.</title>
        <authorList>
            <person name="Wiredu Boakye D."/>
            <person name="Jaroenlak P."/>
            <person name="Prachumwat A."/>
            <person name="Williams T.A."/>
            <person name="Bateman K.S."/>
            <person name="Itsathitphaisarn O."/>
            <person name="Sritunyalucksana K."/>
            <person name="Paszkiewicz K.H."/>
            <person name="Moore K.A."/>
            <person name="Stentiford G.D."/>
            <person name="Williams B.A."/>
        </authorList>
    </citation>
    <scope>NUCLEOTIDE SEQUENCE [LARGE SCALE GENOMIC DNA]</scope>
    <source>
        <strain evidence="1 2">GB1</strain>
    </source>
</reference>
<dbReference type="EMBL" id="LVKB01000003">
    <property type="protein sequence ID" value="ORD98047.1"/>
    <property type="molecule type" value="Genomic_DNA"/>
</dbReference>